<dbReference type="Proteomes" id="UP000193450">
    <property type="component" value="Chromosome"/>
</dbReference>
<protein>
    <recommendedName>
        <fullName evidence="3">Outer membrane protein beta-barrel domain-containing protein</fullName>
    </recommendedName>
</protein>
<accession>A0A1X9NI80</accession>
<dbReference type="InterPro" id="IPR011250">
    <property type="entry name" value="OMP/PagP_B-barrel"/>
</dbReference>
<organism evidence="1 2">
    <name type="scientific">Oceanicoccus sagamiensis</name>
    <dbReference type="NCBI Taxonomy" id="716816"/>
    <lineage>
        <taxon>Bacteria</taxon>
        <taxon>Pseudomonadati</taxon>
        <taxon>Pseudomonadota</taxon>
        <taxon>Gammaproteobacteria</taxon>
        <taxon>Cellvibrionales</taxon>
        <taxon>Spongiibacteraceae</taxon>
        <taxon>Oceanicoccus</taxon>
    </lineage>
</organism>
<dbReference type="OrthoDB" id="5727575at2"/>
<gene>
    <name evidence="1" type="ORF">BST96_11025</name>
</gene>
<dbReference type="KEGG" id="osg:BST96_11025"/>
<name>A0A1X9NI80_9GAMM</name>
<dbReference type="SUPFAM" id="SSF56925">
    <property type="entry name" value="OMPA-like"/>
    <property type="match status" value="1"/>
</dbReference>
<evidence type="ECO:0000313" key="2">
    <source>
        <dbReference type="Proteomes" id="UP000193450"/>
    </source>
</evidence>
<evidence type="ECO:0000313" key="1">
    <source>
        <dbReference type="EMBL" id="ARN74607.1"/>
    </source>
</evidence>
<evidence type="ECO:0008006" key="3">
    <source>
        <dbReference type="Google" id="ProtNLM"/>
    </source>
</evidence>
<reference evidence="1 2" key="1">
    <citation type="submission" date="2016-11" db="EMBL/GenBank/DDBJ databases">
        <title>Trade-off between light-utilization and light-protection in marine flavobacteria.</title>
        <authorList>
            <person name="Kumagai Y."/>
        </authorList>
    </citation>
    <scope>NUCLEOTIDE SEQUENCE [LARGE SCALE GENOMIC DNA]</scope>
    <source>
        <strain evidence="1 2">NBRC 107125</strain>
    </source>
</reference>
<dbReference type="RefSeq" id="WP_085758755.1">
    <property type="nucleotide sequence ID" value="NZ_CP019343.1"/>
</dbReference>
<dbReference type="AlphaFoldDB" id="A0A1X9NI80"/>
<keyword evidence="2" id="KW-1185">Reference proteome</keyword>
<proteinExistence type="predicted"/>
<dbReference type="EMBL" id="CP019343">
    <property type="protein sequence ID" value="ARN74607.1"/>
    <property type="molecule type" value="Genomic_DNA"/>
</dbReference>
<sequence>MKPVVLLISIFFLLQAITLHAQKKEDYRQQDGMDIRYLHVMLGKLDAEDSWTIEDDNGDQVSADRDDLIYGGVAAQIGKGDGIFQYGFESGGLISFKNDTSYFIKSDGGATARLRVKNELWMLDLSLGGFVSVRPWSWLRVYASAGPSIMIGSMAIDDDDVSVQPLDGGSIADIEFEPSSRETDVDVGVYGRAGIDIILNNGFVLGVSARKVDSEMDFGDNGIIELDDTQYFLTLGQAF</sequence>